<gene>
    <name evidence="11" type="ORF">ACFSUF_14375</name>
</gene>
<dbReference type="Pfam" id="PF00072">
    <property type="entry name" value="Response_reg"/>
    <property type="match status" value="1"/>
</dbReference>
<keyword evidence="3 8" id="KW-0597">Phosphoprotein</keyword>
<dbReference type="InterPro" id="IPR018060">
    <property type="entry name" value="HTH_AraC"/>
</dbReference>
<keyword evidence="2" id="KW-0963">Cytoplasm</keyword>
<keyword evidence="5" id="KW-0805">Transcription regulation</keyword>
<dbReference type="RefSeq" id="WP_377603641.1">
    <property type="nucleotide sequence ID" value="NZ_JBHUME010000008.1"/>
</dbReference>
<sequence length="262" mass="30269">MYKVLLADDEMLDLEGMRTFVPWHELGMEVVSGVTNGFAAVKVLESEKIDILVTDVRMPHMTGLELAGRALERRKGIKIIFVSGYQDFHYAKQAIALNASGYVLKPMDDQELIHSLAKVRDALDEEQQQQQIYSQHVHPQAIEEVQVNAIREAGKLKKNWKLINDMRNYVRERLHENITLKDVAKAYSFSPNYLGQLFKEETGEHFSDCLIAMRLEKACELLTSTNLKVYEVAEAVGYRYLPYFSRQFKETYGLTPLEYRRN</sequence>
<feature type="domain" description="Response regulatory" evidence="10">
    <location>
        <begin position="3"/>
        <end position="120"/>
    </location>
</feature>
<keyword evidence="4" id="KW-0902">Two-component regulatory system</keyword>
<dbReference type="InterPro" id="IPR009057">
    <property type="entry name" value="Homeodomain-like_sf"/>
</dbReference>
<dbReference type="SUPFAM" id="SSF52172">
    <property type="entry name" value="CheY-like"/>
    <property type="match status" value="1"/>
</dbReference>
<evidence type="ECO:0000256" key="2">
    <source>
        <dbReference type="ARBA" id="ARBA00022490"/>
    </source>
</evidence>
<comment type="caution">
    <text evidence="11">The sequence shown here is derived from an EMBL/GenBank/DDBJ whole genome shotgun (WGS) entry which is preliminary data.</text>
</comment>
<dbReference type="InterPro" id="IPR051552">
    <property type="entry name" value="HptR"/>
</dbReference>
<name>A0ABW5PEN9_9BACL</name>
<evidence type="ECO:0000259" key="9">
    <source>
        <dbReference type="PROSITE" id="PS01124"/>
    </source>
</evidence>
<evidence type="ECO:0000256" key="7">
    <source>
        <dbReference type="ARBA" id="ARBA00023163"/>
    </source>
</evidence>
<reference evidence="12" key="1">
    <citation type="journal article" date="2019" name="Int. J. Syst. Evol. Microbiol.">
        <title>The Global Catalogue of Microorganisms (GCM) 10K type strain sequencing project: providing services to taxonomists for standard genome sequencing and annotation.</title>
        <authorList>
            <consortium name="The Broad Institute Genomics Platform"/>
            <consortium name="The Broad Institute Genome Sequencing Center for Infectious Disease"/>
            <person name="Wu L."/>
            <person name="Ma J."/>
        </authorList>
    </citation>
    <scope>NUCLEOTIDE SEQUENCE [LARGE SCALE GENOMIC DNA]</scope>
    <source>
        <strain evidence="12">KCTC 3950</strain>
    </source>
</reference>
<evidence type="ECO:0000256" key="1">
    <source>
        <dbReference type="ARBA" id="ARBA00004496"/>
    </source>
</evidence>
<dbReference type="PANTHER" id="PTHR42713">
    <property type="entry name" value="HISTIDINE KINASE-RELATED"/>
    <property type="match status" value="1"/>
</dbReference>
<evidence type="ECO:0000256" key="3">
    <source>
        <dbReference type="ARBA" id="ARBA00022553"/>
    </source>
</evidence>
<dbReference type="EMBL" id="JBHUME010000008">
    <property type="protein sequence ID" value="MFD2613614.1"/>
    <property type="molecule type" value="Genomic_DNA"/>
</dbReference>
<dbReference type="InterPro" id="IPR020449">
    <property type="entry name" value="Tscrpt_reg_AraC-type_HTH"/>
</dbReference>
<dbReference type="PROSITE" id="PS00041">
    <property type="entry name" value="HTH_ARAC_FAMILY_1"/>
    <property type="match status" value="1"/>
</dbReference>
<dbReference type="Proteomes" id="UP001597541">
    <property type="component" value="Unassembled WGS sequence"/>
</dbReference>
<dbReference type="SUPFAM" id="SSF46689">
    <property type="entry name" value="Homeodomain-like"/>
    <property type="match status" value="2"/>
</dbReference>
<proteinExistence type="predicted"/>
<protein>
    <submittedName>
        <fullName evidence="11">Response regulator</fullName>
    </submittedName>
</protein>
<organism evidence="11 12">
    <name type="scientific">Paenibacillus gansuensis</name>
    <dbReference type="NCBI Taxonomy" id="306542"/>
    <lineage>
        <taxon>Bacteria</taxon>
        <taxon>Bacillati</taxon>
        <taxon>Bacillota</taxon>
        <taxon>Bacilli</taxon>
        <taxon>Bacillales</taxon>
        <taxon>Paenibacillaceae</taxon>
        <taxon>Paenibacillus</taxon>
    </lineage>
</organism>
<evidence type="ECO:0000259" key="10">
    <source>
        <dbReference type="PROSITE" id="PS50110"/>
    </source>
</evidence>
<accession>A0ABW5PEN9</accession>
<dbReference type="Pfam" id="PF12833">
    <property type="entry name" value="HTH_18"/>
    <property type="match status" value="1"/>
</dbReference>
<keyword evidence="12" id="KW-1185">Reference proteome</keyword>
<comment type="subcellular location">
    <subcellularLocation>
        <location evidence="1">Cytoplasm</location>
    </subcellularLocation>
</comment>
<keyword evidence="6" id="KW-0238">DNA-binding</keyword>
<feature type="modified residue" description="4-aspartylphosphate" evidence="8">
    <location>
        <position position="55"/>
    </location>
</feature>
<feature type="domain" description="HTH araC/xylS-type" evidence="9">
    <location>
        <begin position="164"/>
        <end position="262"/>
    </location>
</feature>
<dbReference type="PRINTS" id="PR00032">
    <property type="entry name" value="HTHARAC"/>
</dbReference>
<keyword evidence="7" id="KW-0804">Transcription</keyword>
<dbReference type="PROSITE" id="PS50110">
    <property type="entry name" value="RESPONSE_REGULATORY"/>
    <property type="match status" value="1"/>
</dbReference>
<dbReference type="CDD" id="cd17536">
    <property type="entry name" value="REC_YesN-like"/>
    <property type="match status" value="1"/>
</dbReference>
<dbReference type="SMART" id="SM00448">
    <property type="entry name" value="REC"/>
    <property type="match status" value="1"/>
</dbReference>
<dbReference type="SMART" id="SM00342">
    <property type="entry name" value="HTH_ARAC"/>
    <property type="match status" value="1"/>
</dbReference>
<dbReference type="PANTHER" id="PTHR42713:SF3">
    <property type="entry name" value="TRANSCRIPTIONAL REGULATORY PROTEIN HPTR"/>
    <property type="match status" value="1"/>
</dbReference>
<evidence type="ECO:0000256" key="6">
    <source>
        <dbReference type="ARBA" id="ARBA00023125"/>
    </source>
</evidence>
<evidence type="ECO:0000313" key="12">
    <source>
        <dbReference type="Proteomes" id="UP001597541"/>
    </source>
</evidence>
<evidence type="ECO:0000256" key="5">
    <source>
        <dbReference type="ARBA" id="ARBA00023015"/>
    </source>
</evidence>
<evidence type="ECO:0000256" key="8">
    <source>
        <dbReference type="PROSITE-ProRule" id="PRU00169"/>
    </source>
</evidence>
<dbReference type="Gene3D" id="1.10.10.60">
    <property type="entry name" value="Homeodomain-like"/>
    <property type="match status" value="2"/>
</dbReference>
<dbReference type="InterPro" id="IPR001789">
    <property type="entry name" value="Sig_transdc_resp-reg_receiver"/>
</dbReference>
<dbReference type="Gene3D" id="3.40.50.2300">
    <property type="match status" value="1"/>
</dbReference>
<dbReference type="PROSITE" id="PS01124">
    <property type="entry name" value="HTH_ARAC_FAMILY_2"/>
    <property type="match status" value="1"/>
</dbReference>
<dbReference type="InterPro" id="IPR018062">
    <property type="entry name" value="HTH_AraC-typ_CS"/>
</dbReference>
<evidence type="ECO:0000313" key="11">
    <source>
        <dbReference type="EMBL" id="MFD2613614.1"/>
    </source>
</evidence>
<dbReference type="InterPro" id="IPR011006">
    <property type="entry name" value="CheY-like_superfamily"/>
</dbReference>
<evidence type="ECO:0000256" key="4">
    <source>
        <dbReference type="ARBA" id="ARBA00023012"/>
    </source>
</evidence>